<dbReference type="PANTHER" id="PTHR30508">
    <property type="entry name" value="FES CLUSTER ASSEMBLY PROTEIN SUF"/>
    <property type="match status" value="1"/>
</dbReference>
<feature type="domain" description="SUF system FeS cluster assembly SufBD N-terminal" evidence="2">
    <location>
        <begin position="139"/>
        <end position="200"/>
    </location>
</feature>
<protein>
    <submittedName>
        <fullName evidence="3">Fe-S cluster assembly protein SufB</fullName>
    </submittedName>
</protein>
<dbReference type="Pfam" id="PF19295">
    <property type="entry name" value="SufBD_N"/>
    <property type="match status" value="1"/>
</dbReference>
<evidence type="ECO:0000259" key="2">
    <source>
        <dbReference type="Pfam" id="PF19295"/>
    </source>
</evidence>
<dbReference type="InterPro" id="IPR037284">
    <property type="entry name" value="SUF_FeS_clus_asmbl_SufBD_sf"/>
</dbReference>
<evidence type="ECO:0000313" key="4">
    <source>
        <dbReference type="Proteomes" id="UP000248724"/>
    </source>
</evidence>
<dbReference type="InterPro" id="IPR055346">
    <property type="entry name" value="Fe-S_cluster_assembly_SufBD"/>
</dbReference>
<feature type="non-terminal residue" evidence="3">
    <location>
        <position position="207"/>
    </location>
</feature>
<comment type="caution">
    <text evidence="3">The sequence shown here is derived from an EMBL/GenBank/DDBJ whole genome shotgun (WGS) entry which is preliminary data.</text>
</comment>
<dbReference type="EMBL" id="QHBU01000055">
    <property type="protein sequence ID" value="PZR82853.1"/>
    <property type="molecule type" value="Genomic_DNA"/>
</dbReference>
<dbReference type="PANTHER" id="PTHR30508:SF1">
    <property type="entry name" value="UPF0051 PROTEIN ABCI8, CHLOROPLASTIC-RELATED"/>
    <property type="match status" value="1"/>
</dbReference>
<dbReference type="Proteomes" id="UP000248724">
    <property type="component" value="Unassembled WGS sequence"/>
</dbReference>
<evidence type="ECO:0000313" key="3">
    <source>
        <dbReference type="EMBL" id="PZR82853.1"/>
    </source>
</evidence>
<name>A0A2W5ZC43_9BACT</name>
<gene>
    <name evidence="3" type="ORF">DLM65_03010</name>
</gene>
<dbReference type="InterPro" id="IPR045595">
    <property type="entry name" value="SufBD_N"/>
</dbReference>
<evidence type="ECO:0000256" key="1">
    <source>
        <dbReference type="ARBA" id="ARBA00043967"/>
    </source>
</evidence>
<organism evidence="3 4">
    <name type="scientific">Candidatus Aeolococcus gillhamiae</name>
    <dbReference type="NCBI Taxonomy" id="3127015"/>
    <lineage>
        <taxon>Bacteria</taxon>
        <taxon>Bacillati</taxon>
        <taxon>Candidatus Dormiibacterota</taxon>
        <taxon>Candidatus Dormibacteria</taxon>
        <taxon>Candidatus Aeolococcales</taxon>
        <taxon>Candidatus Aeolococcaceae</taxon>
        <taxon>Candidatus Aeolococcus</taxon>
    </lineage>
</organism>
<proteinExistence type="inferred from homology"/>
<comment type="similarity">
    <text evidence="1">Belongs to the iron-sulfur cluster assembly SufBD family.</text>
</comment>
<reference evidence="3 4" key="1">
    <citation type="journal article" date="2017" name="Nature">
        <title>Atmospheric trace gases support primary production in Antarctic desert surface soil.</title>
        <authorList>
            <person name="Ji M."/>
            <person name="Greening C."/>
            <person name="Vanwonterghem I."/>
            <person name="Carere C.R."/>
            <person name="Bay S.K."/>
            <person name="Steen J.A."/>
            <person name="Montgomery K."/>
            <person name="Lines T."/>
            <person name="Beardall J."/>
            <person name="van Dorst J."/>
            <person name="Snape I."/>
            <person name="Stott M.B."/>
            <person name="Hugenholtz P."/>
            <person name="Ferrari B.C."/>
        </authorList>
    </citation>
    <scope>NUCLEOTIDE SEQUENCE [LARGE SCALE GENOMIC DNA]</scope>
    <source>
        <strain evidence="3">RRmetagenome_bin12</strain>
    </source>
</reference>
<sequence>MTVQAHELTKDYQYGFHDVDISVFRTEKGLSPEVIAAISDHKSEPEWMLKFRLKAYDHWMKRPMPTWGADLSGIDFDDIYYYVKPAGEQARSWDDVPESIKNTFDRLGIPEAERKFLAGVSAQYDSEVVYHNIREDLEKLGVIFCDCDTGLRDHPEIFRKYFGTVIPPNDNKFAALNSAVWSGGSFVYVPAGVHVEVPLQAYFRINS</sequence>
<dbReference type="SUPFAM" id="SSF101960">
    <property type="entry name" value="Stabilizer of iron transporter SufD"/>
    <property type="match status" value="1"/>
</dbReference>
<dbReference type="GO" id="GO:0016226">
    <property type="term" value="P:iron-sulfur cluster assembly"/>
    <property type="evidence" value="ECO:0007669"/>
    <property type="project" value="InterPro"/>
</dbReference>
<accession>A0A2W5ZC43</accession>
<dbReference type="AlphaFoldDB" id="A0A2W5ZC43"/>